<evidence type="ECO:0000313" key="3">
    <source>
        <dbReference type="Proteomes" id="UP000663881"/>
    </source>
</evidence>
<feature type="signal peptide" evidence="1">
    <location>
        <begin position="1"/>
        <end position="17"/>
    </location>
</feature>
<proteinExistence type="predicted"/>
<gene>
    <name evidence="2" type="ORF">OKA104_LOCUS50502</name>
</gene>
<sequence>MRCSGSTKLMALLGALGYLPLKIPSSLEPLPRPFQILFQFART</sequence>
<dbReference type="AlphaFoldDB" id="A0A820N2B6"/>
<accession>A0A820N2B6</accession>
<name>A0A820N2B6_9BILA</name>
<reference evidence="2" key="1">
    <citation type="submission" date="2021-02" db="EMBL/GenBank/DDBJ databases">
        <authorList>
            <person name="Nowell W R."/>
        </authorList>
    </citation>
    <scope>NUCLEOTIDE SEQUENCE</scope>
</reference>
<evidence type="ECO:0000256" key="1">
    <source>
        <dbReference type="SAM" id="SignalP"/>
    </source>
</evidence>
<organism evidence="2 3">
    <name type="scientific">Adineta steineri</name>
    <dbReference type="NCBI Taxonomy" id="433720"/>
    <lineage>
        <taxon>Eukaryota</taxon>
        <taxon>Metazoa</taxon>
        <taxon>Spiralia</taxon>
        <taxon>Gnathifera</taxon>
        <taxon>Rotifera</taxon>
        <taxon>Eurotatoria</taxon>
        <taxon>Bdelloidea</taxon>
        <taxon>Adinetida</taxon>
        <taxon>Adinetidae</taxon>
        <taxon>Adineta</taxon>
    </lineage>
</organism>
<feature type="chain" id="PRO_5032733024" evidence="1">
    <location>
        <begin position="18"/>
        <end position="43"/>
    </location>
</feature>
<comment type="caution">
    <text evidence="2">The sequence shown here is derived from an EMBL/GenBank/DDBJ whole genome shotgun (WGS) entry which is preliminary data.</text>
</comment>
<protein>
    <submittedName>
        <fullName evidence="2">Uncharacterized protein</fullName>
    </submittedName>
</protein>
<dbReference type="EMBL" id="CAJOAY010025528">
    <property type="protein sequence ID" value="CAF4383814.1"/>
    <property type="molecule type" value="Genomic_DNA"/>
</dbReference>
<keyword evidence="1" id="KW-0732">Signal</keyword>
<evidence type="ECO:0000313" key="2">
    <source>
        <dbReference type="EMBL" id="CAF4383814.1"/>
    </source>
</evidence>
<dbReference type="Proteomes" id="UP000663881">
    <property type="component" value="Unassembled WGS sequence"/>
</dbReference>
<feature type="non-terminal residue" evidence="2">
    <location>
        <position position="43"/>
    </location>
</feature>